<protein>
    <recommendedName>
        <fullName evidence="11">Lycopene cyclase domain-containing protein</fullName>
    </recommendedName>
</protein>
<evidence type="ECO:0000256" key="5">
    <source>
        <dbReference type="ARBA" id="ARBA00022989"/>
    </source>
</evidence>
<evidence type="ECO:0000256" key="8">
    <source>
        <dbReference type="SAM" id="Phobius"/>
    </source>
</evidence>
<dbReference type="Proteomes" id="UP000419743">
    <property type="component" value="Unassembled WGS sequence"/>
</dbReference>
<evidence type="ECO:0000256" key="4">
    <source>
        <dbReference type="ARBA" id="ARBA00022746"/>
    </source>
</evidence>
<accession>A0A7M4DF09</accession>
<reference evidence="9 10" key="1">
    <citation type="submission" date="2019-11" db="EMBL/GenBank/DDBJ databases">
        <authorList>
            <person name="Criscuolo A."/>
        </authorList>
    </citation>
    <scope>NUCLEOTIDE SEQUENCE [LARGE SCALE GENOMIC DNA]</scope>
    <source>
        <strain evidence="9">CIP111667</strain>
    </source>
</reference>
<keyword evidence="7" id="KW-0413">Isomerase</keyword>
<keyword evidence="5 8" id="KW-1133">Transmembrane helix</keyword>
<keyword evidence="10" id="KW-1185">Reference proteome</keyword>
<evidence type="ECO:0008006" key="11">
    <source>
        <dbReference type="Google" id="ProtNLM"/>
    </source>
</evidence>
<dbReference type="InterPro" id="IPR017825">
    <property type="entry name" value="Lycopene_cyclase_dom"/>
</dbReference>
<keyword evidence="3 8" id="KW-0812">Transmembrane</keyword>
<evidence type="ECO:0000256" key="2">
    <source>
        <dbReference type="ARBA" id="ARBA00004829"/>
    </source>
</evidence>
<feature type="transmembrane region" description="Helical" evidence="8">
    <location>
        <begin position="6"/>
        <end position="23"/>
    </location>
</feature>
<sequence>MSVVYLGVLCALIACMALLDRRFGLVFWRSPRRAAVVLAAGVVFFLLWDLAGIALGIFFRAENDLMTGILLAPELPIEEVFFLAFLCYVTMVTYAGVLRLGARGEARR</sequence>
<evidence type="ECO:0000256" key="3">
    <source>
        <dbReference type="ARBA" id="ARBA00022692"/>
    </source>
</evidence>
<keyword evidence="6 8" id="KW-0472">Membrane</keyword>
<dbReference type="RefSeq" id="WP_156739301.1">
    <property type="nucleotide sequence ID" value="NZ_CACRYJ010000011.1"/>
</dbReference>
<dbReference type="NCBIfam" id="TIGR03462">
    <property type="entry name" value="CarR_dom_SF"/>
    <property type="match status" value="1"/>
</dbReference>
<evidence type="ECO:0000256" key="1">
    <source>
        <dbReference type="ARBA" id="ARBA00004141"/>
    </source>
</evidence>
<name>A0A7M4DF09_9MICO</name>
<feature type="transmembrane region" description="Helical" evidence="8">
    <location>
        <begin position="80"/>
        <end position="102"/>
    </location>
</feature>
<dbReference type="GO" id="GO:0045436">
    <property type="term" value="F:lycopene beta cyclase activity"/>
    <property type="evidence" value="ECO:0007669"/>
    <property type="project" value="UniProtKB-ARBA"/>
</dbReference>
<dbReference type="GO" id="GO:0016020">
    <property type="term" value="C:membrane"/>
    <property type="evidence" value="ECO:0007669"/>
    <property type="project" value="UniProtKB-SubCell"/>
</dbReference>
<comment type="pathway">
    <text evidence="2">Carotenoid biosynthesis.</text>
</comment>
<dbReference type="AlphaFoldDB" id="A0A7M4DF09"/>
<dbReference type="EMBL" id="CACRYJ010000011">
    <property type="protein sequence ID" value="VZO35502.1"/>
    <property type="molecule type" value="Genomic_DNA"/>
</dbReference>
<evidence type="ECO:0000313" key="10">
    <source>
        <dbReference type="Proteomes" id="UP000419743"/>
    </source>
</evidence>
<evidence type="ECO:0000256" key="7">
    <source>
        <dbReference type="ARBA" id="ARBA00023235"/>
    </source>
</evidence>
<dbReference type="GO" id="GO:0016872">
    <property type="term" value="F:intramolecular lyase activity"/>
    <property type="evidence" value="ECO:0007669"/>
    <property type="project" value="InterPro"/>
</dbReference>
<evidence type="ECO:0000313" key="9">
    <source>
        <dbReference type="EMBL" id="VZO35502.1"/>
    </source>
</evidence>
<proteinExistence type="predicted"/>
<feature type="transmembrane region" description="Helical" evidence="8">
    <location>
        <begin position="35"/>
        <end position="60"/>
    </location>
</feature>
<keyword evidence="4" id="KW-0125">Carotenoid biosynthesis</keyword>
<organism evidence="9 10">
    <name type="scientific">Occultella aeris</name>
    <dbReference type="NCBI Taxonomy" id="2761496"/>
    <lineage>
        <taxon>Bacteria</taxon>
        <taxon>Bacillati</taxon>
        <taxon>Actinomycetota</taxon>
        <taxon>Actinomycetes</taxon>
        <taxon>Micrococcales</taxon>
        <taxon>Ruaniaceae</taxon>
        <taxon>Occultella</taxon>
    </lineage>
</organism>
<evidence type="ECO:0000256" key="6">
    <source>
        <dbReference type="ARBA" id="ARBA00023136"/>
    </source>
</evidence>
<comment type="caution">
    <text evidence="9">The sequence shown here is derived from an EMBL/GenBank/DDBJ whole genome shotgun (WGS) entry which is preliminary data.</text>
</comment>
<gene>
    <name evidence="9" type="ORF">HALOF300_00700</name>
</gene>
<dbReference type="GO" id="GO:0016117">
    <property type="term" value="P:carotenoid biosynthetic process"/>
    <property type="evidence" value="ECO:0007669"/>
    <property type="project" value="UniProtKB-KW"/>
</dbReference>
<comment type="subcellular location">
    <subcellularLocation>
        <location evidence="1">Membrane</location>
        <topology evidence="1">Multi-pass membrane protein</topology>
    </subcellularLocation>
</comment>